<dbReference type="GO" id="GO:0005930">
    <property type="term" value="C:axoneme"/>
    <property type="evidence" value="ECO:0007669"/>
    <property type="project" value="TreeGrafter"/>
</dbReference>
<keyword evidence="3" id="KW-0963">Cytoplasm</keyword>
<accession>A0A401PP07</accession>
<keyword evidence="6 9" id="KW-0175">Coiled coil</keyword>
<evidence type="ECO:0000256" key="5">
    <source>
        <dbReference type="ARBA" id="ARBA00022737"/>
    </source>
</evidence>
<comment type="subcellular location">
    <subcellularLocation>
        <location evidence="1">Cell projection</location>
        <location evidence="1">Cilium</location>
    </subcellularLocation>
    <subcellularLocation>
        <location evidence="2">Cytoplasm</location>
        <location evidence="2">Cytoskeleton</location>
    </subcellularLocation>
</comment>
<dbReference type="GO" id="GO:0007288">
    <property type="term" value="P:sperm axoneme assembly"/>
    <property type="evidence" value="ECO:0007669"/>
    <property type="project" value="TreeGrafter"/>
</dbReference>
<dbReference type="PANTHER" id="PTHR14885:SF1">
    <property type="entry name" value="CILIA- AND FLAGELLA-ASSOCIATED PROTEIN 43"/>
    <property type="match status" value="1"/>
</dbReference>
<proteinExistence type="predicted"/>
<evidence type="ECO:0000256" key="8">
    <source>
        <dbReference type="ARBA" id="ARBA00023273"/>
    </source>
</evidence>
<evidence type="ECO:0000256" key="9">
    <source>
        <dbReference type="SAM" id="Coils"/>
    </source>
</evidence>
<dbReference type="SUPFAM" id="SSF58091">
    <property type="entry name" value="Clostridium neurotoxins, 'coiled-coil' domain"/>
    <property type="match status" value="1"/>
</dbReference>
<feature type="non-terminal residue" evidence="10">
    <location>
        <position position="1"/>
    </location>
</feature>
<gene>
    <name evidence="10" type="ORF">scyTo_0020275</name>
</gene>
<feature type="coiled-coil region" evidence="9">
    <location>
        <begin position="179"/>
        <end position="206"/>
    </location>
</feature>
<dbReference type="Pfam" id="PF25828">
    <property type="entry name" value="CC_Cfap43"/>
    <property type="match status" value="1"/>
</dbReference>
<comment type="caution">
    <text evidence="10">The sequence shown here is derived from an EMBL/GenBank/DDBJ whole genome shotgun (WGS) entry which is preliminary data.</text>
</comment>
<keyword evidence="8" id="KW-0966">Cell projection</keyword>
<keyword evidence="11" id="KW-1185">Reference proteome</keyword>
<evidence type="ECO:0000256" key="4">
    <source>
        <dbReference type="ARBA" id="ARBA00022574"/>
    </source>
</evidence>
<evidence type="ECO:0000313" key="10">
    <source>
        <dbReference type="EMBL" id="GCB74864.1"/>
    </source>
</evidence>
<protein>
    <submittedName>
        <fullName evidence="10">Uncharacterized protein</fullName>
    </submittedName>
</protein>
<evidence type="ECO:0000256" key="6">
    <source>
        <dbReference type="ARBA" id="ARBA00023054"/>
    </source>
</evidence>
<keyword evidence="7" id="KW-0206">Cytoskeleton</keyword>
<dbReference type="AlphaFoldDB" id="A0A401PP07"/>
<dbReference type="InterPro" id="IPR036248">
    <property type="entry name" value="Clostridium_toxin_transloc"/>
</dbReference>
<name>A0A401PP07_SCYTO</name>
<evidence type="ECO:0000256" key="2">
    <source>
        <dbReference type="ARBA" id="ARBA00004245"/>
    </source>
</evidence>
<dbReference type="EMBL" id="BFAA01016142">
    <property type="protein sequence ID" value="GCB74864.1"/>
    <property type="molecule type" value="Genomic_DNA"/>
</dbReference>
<evidence type="ECO:0000313" key="11">
    <source>
        <dbReference type="Proteomes" id="UP000288216"/>
    </source>
</evidence>
<evidence type="ECO:0000256" key="7">
    <source>
        <dbReference type="ARBA" id="ARBA00023212"/>
    </source>
</evidence>
<evidence type="ECO:0000256" key="1">
    <source>
        <dbReference type="ARBA" id="ARBA00004138"/>
    </source>
</evidence>
<sequence>VKVKSVILAEMQMFLQRRMEEDEHSAQYINNLSQELNNLREVKAQLQLNLMVQLVLKQGQVEVQSSDFTPDYSNSILLHKGVVEDLNSTIQLLGERKVASMVECKDFRKKIVQVEWECQKMLMQMDDLRNKIRDILKLRITKQAQMYLREANYEGQMNADIMGMERSIEGQEKFHSKVIEKKKNIIKELEKQISQMKREMKVIDRQLKEQHISVSERQNIQEMITTVKSDEDARTRFKDLLQHNKLMELSRSQSEDIEILRNELERQRMKTFPILAEAEQYAYN</sequence>
<reference evidence="10 11" key="1">
    <citation type="journal article" date="2018" name="Nat. Ecol. Evol.">
        <title>Shark genomes provide insights into elasmobranch evolution and the origin of vertebrates.</title>
        <authorList>
            <person name="Hara Y"/>
            <person name="Yamaguchi K"/>
            <person name="Onimaru K"/>
            <person name="Kadota M"/>
            <person name="Koyanagi M"/>
            <person name="Keeley SD"/>
            <person name="Tatsumi K"/>
            <person name="Tanaka K"/>
            <person name="Motone F"/>
            <person name="Kageyama Y"/>
            <person name="Nozu R"/>
            <person name="Adachi N"/>
            <person name="Nishimura O"/>
            <person name="Nakagawa R"/>
            <person name="Tanegashima C"/>
            <person name="Kiyatake I"/>
            <person name="Matsumoto R"/>
            <person name="Murakumo K"/>
            <person name="Nishida K"/>
            <person name="Terakita A"/>
            <person name="Kuratani S"/>
            <person name="Sato K"/>
            <person name="Hyodo S Kuraku.S."/>
        </authorList>
    </citation>
    <scope>NUCLEOTIDE SEQUENCE [LARGE SCALE GENOMIC DNA]</scope>
</reference>
<organism evidence="10 11">
    <name type="scientific">Scyliorhinus torazame</name>
    <name type="common">Cloudy catshark</name>
    <name type="synonym">Catulus torazame</name>
    <dbReference type="NCBI Taxonomy" id="75743"/>
    <lineage>
        <taxon>Eukaryota</taxon>
        <taxon>Metazoa</taxon>
        <taxon>Chordata</taxon>
        <taxon>Craniata</taxon>
        <taxon>Vertebrata</taxon>
        <taxon>Chondrichthyes</taxon>
        <taxon>Elasmobranchii</taxon>
        <taxon>Galeomorphii</taxon>
        <taxon>Galeoidea</taxon>
        <taxon>Carcharhiniformes</taxon>
        <taxon>Scyliorhinidae</taxon>
        <taxon>Scyliorhinus</taxon>
    </lineage>
</organism>
<dbReference type="OrthoDB" id="535167at2759"/>
<keyword evidence="5" id="KW-0677">Repeat</keyword>
<dbReference type="PANTHER" id="PTHR14885">
    <property type="entry name" value="CILIA- AND FLAGELLA-ASSOCIATED PROTEIN 43-RELATED"/>
    <property type="match status" value="1"/>
</dbReference>
<dbReference type="OMA" id="REANYEG"/>
<keyword evidence="4" id="KW-0853">WD repeat</keyword>
<dbReference type="STRING" id="75743.A0A401PP07"/>
<dbReference type="Proteomes" id="UP000288216">
    <property type="component" value="Unassembled WGS sequence"/>
</dbReference>
<evidence type="ECO:0000256" key="3">
    <source>
        <dbReference type="ARBA" id="ARBA00022490"/>
    </source>
</evidence>